<gene>
    <name evidence="2" type="ORF">S12H4_43906</name>
</gene>
<evidence type="ECO:0000256" key="1">
    <source>
        <dbReference type="SAM" id="Phobius"/>
    </source>
</evidence>
<dbReference type="AlphaFoldDB" id="X1V6N6"/>
<dbReference type="EMBL" id="BARW01026998">
    <property type="protein sequence ID" value="GAJ11612.1"/>
    <property type="molecule type" value="Genomic_DNA"/>
</dbReference>
<keyword evidence="1" id="KW-0472">Membrane</keyword>
<proteinExistence type="predicted"/>
<sequence length="43" mass="4439">DVQGYAEDRMGPKRTVILAIGAGLGVFIAAGLIHMVRQGSGRG</sequence>
<evidence type="ECO:0000313" key="2">
    <source>
        <dbReference type="EMBL" id="GAJ11612.1"/>
    </source>
</evidence>
<keyword evidence="1" id="KW-0812">Transmembrane</keyword>
<comment type="caution">
    <text evidence="2">The sequence shown here is derived from an EMBL/GenBank/DDBJ whole genome shotgun (WGS) entry which is preliminary data.</text>
</comment>
<keyword evidence="1" id="KW-1133">Transmembrane helix</keyword>
<accession>X1V6N6</accession>
<protein>
    <submittedName>
        <fullName evidence="2">Uncharacterized protein</fullName>
    </submittedName>
</protein>
<feature type="non-terminal residue" evidence="2">
    <location>
        <position position="1"/>
    </location>
</feature>
<feature type="transmembrane region" description="Helical" evidence="1">
    <location>
        <begin position="16"/>
        <end position="36"/>
    </location>
</feature>
<organism evidence="2">
    <name type="scientific">marine sediment metagenome</name>
    <dbReference type="NCBI Taxonomy" id="412755"/>
    <lineage>
        <taxon>unclassified sequences</taxon>
        <taxon>metagenomes</taxon>
        <taxon>ecological metagenomes</taxon>
    </lineage>
</organism>
<name>X1V6N6_9ZZZZ</name>
<reference evidence="2" key="1">
    <citation type="journal article" date="2014" name="Front. Microbiol.">
        <title>High frequency of phylogenetically diverse reductive dehalogenase-homologous genes in deep subseafloor sedimentary metagenomes.</title>
        <authorList>
            <person name="Kawai M."/>
            <person name="Futagami T."/>
            <person name="Toyoda A."/>
            <person name="Takaki Y."/>
            <person name="Nishi S."/>
            <person name="Hori S."/>
            <person name="Arai W."/>
            <person name="Tsubouchi T."/>
            <person name="Morono Y."/>
            <person name="Uchiyama I."/>
            <person name="Ito T."/>
            <person name="Fujiyama A."/>
            <person name="Inagaki F."/>
            <person name="Takami H."/>
        </authorList>
    </citation>
    <scope>NUCLEOTIDE SEQUENCE</scope>
    <source>
        <strain evidence="2">Expedition CK06-06</strain>
    </source>
</reference>